<name>C5CFJ2_KOSOT</name>
<dbReference type="Gene3D" id="1.10.10.10">
    <property type="entry name" value="Winged helix-like DNA-binding domain superfamily/Winged helix DNA-binding domain"/>
    <property type="match status" value="1"/>
</dbReference>
<reference evidence="5 6" key="1">
    <citation type="submission" date="2009-06" db="EMBL/GenBank/DDBJ databases">
        <title>Complete sequence of Thermotogales bacterium TBF 19.5.1.</title>
        <authorList>
            <consortium name="US DOE Joint Genome Institute"/>
            <person name="Lucas S."/>
            <person name="Copeland A."/>
            <person name="Lapidus A."/>
            <person name="Glavina del Rio T."/>
            <person name="Tice H."/>
            <person name="Bruce D."/>
            <person name="Goodwin L."/>
            <person name="Pitluck S."/>
            <person name="Chertkov O."/>
            <person name="Brettin T."/>
            <person name="Detter J.C."/>
            <person name="Han C."/>
            <person name="Schmutz J."/>
            <person name="Larimer F."/>
            <person name="Land M."/>
            <person name="Hauser L."/>
            <person name="Kyrpides N."/>
            <person name="Ovchinnikova G."/>
            <person name="Noll K."/>
        </authorList>
    </citation>
    <scope>NUCLEOTIDE SEQUENCE [LARGE SCALE GENOMIC DNA]</scope>
    <source>
        <strain evidence="6">ATCC BAA-1733 / DSM 21960 / TBF 19.5.1</strain>
    </source>
</reference>
<dbReference type="SUPFAM" id="SSF46785">
    <property type="entry name" value="Winged helix' DNA-binding domain"/>
    <property type="match status" value="1"/>
</dbReference>
<dbReference type="InterPro" id="IPR011991">
    <property type="entry name" value="ArsR-like_HTH"/>
</dbReference>
<dbReference type="AlphaFoldDB" id="C5CFJ2"/>
<gene>
    <name evidence="5" type="ordered locus">Kole_0694</name>
</gene>
<evidence type="ECO:0000259" key="4">
    <source>
        <dbReference type="PROSITE" id="PS51000"/>
    </source>
</evidence>
<dbReference type="KEGG" id="kol:Kole_0694"/>
<dbReference type="InterPro" id="IPR037171">
    <property type="entry name" value="NagB/RpiA_transferase-like"/>
</dbReference>
<dbReference type="Gene3D" id="3.40.50.1360">
    <property type="match status" value="1"/>
</dbReference>
<evidence type="ECO:0000313" key="6">
    <source>
        <dbReference type="Proteomes" id="UP000002382"/>
    </source>
</evidence>
<dbReference type="CDD" id="cd00090">
    <property type="entry name" value="HTH_ARSR"/>
    <property type="match status" value="1"/>
</dbReference>
<dbReference type="SUPFAM" id="SSF100950">
    <property type="entry name" value="NagB/RpiA/CoA transferase-like"/>
    <property type="match status" value="1"/>
</dbReference>
<organism evidence="5 6">
    <name type="scientific">Kosmotoga olearia (strain ATCC BAA-1733 / DSM 21960 / TBF 19.5.1)</name>
    <dbReference type="NCBI Taxonomy" id="521045"/>
    <lineage>
        <taxon>Bacteria</taxon>
        <taxon>Thermotogati</taxon>
        <taxon>Thermotogota</taxon>
        <taxon>Thermotogae</taxon>
        <taxon>Kosmotogales</taxon>
        <taxon>Kosmotogaceae</taxon>
        <taxon>Kosmotoga</taxon>
    </lineage>
</organism>
<dbReference type="Pfam" id="PF00455">
    <property type="entry name" value="DeoRC"/>
    <property type="match status" value="1"/>
</dbReference>
<dbReference type="Proteomes" id="UP000002382">
    <property type="component" value="Chromosome"/>
</dbReference>
<dbReference type="PROSITE" id="PS51000">
    <property type="entry name" value="HTH_DEOR_2"/>
    <property type="match status" value="1"/>
</dbReference>
<dbReference type="RefSeq" id="WP_015868076.1">
    <property type="nucleotide sequence ID" value="NC_012785.1"/>
</dbReference>
<dbReference type="InterPro" id="IPR018356">
    <property type="entry name" value="Tscrpt_reg_HTH_DeoR_CS"/>
</dbReference>
<dbReference type="eggNOG" id="COG1349">
    <property type="taxonomic scope" value="Bacteria"/>
</dbReference>
<dbReference type="InterPro" id="IPR014036">
    <property type="entry name" value="DeoR-like_C"/>
</dbReference>
<evidence type="ECO:0000313" key="5">
    <source>
        <dbReference type="EMBL" id="ACR79410.1"/>
    </source>
</evidence>
<evidence type="ECO:0000256" key="2">
    <source>
        <dbReference type="ARBA" id="ARBA00023125"/>
    </source>
</evidence>
<keyword evidence="6" id="KW-1185">Reference proteome</keyword>
<dbReference type="SMART" id="SM00420">
    <property type="entry name" value="HTH_DEOR"/>
    <property type="match status" value="1"/>
</dbReference>
<evidence type="ECO:0000256" key="3">
    <source>
        <dbReference type="ARBA" id="ARBA00023163"/>
    </source>
</evidence>
<keyword evidence="3" id="KW-0804">Transcription</keyword>
<dbReference type="EMBL" id="CP001634">
    <property type="protein sequence ID" value="ACR79410.1"/>
    <property type="molecule type" value="Genomic_DNA"/>
</dbReference>
<dbReference type="PROSITE" id="PS00894">
    <property type="entry name" value="HTH_DEOR_1"/>
    <property type="match status" value="1"/>
</dbReference>
<dbReference type="OrthoDB" id="9797223at2"/>
<evidence type="ECO:0000256" key="1">
    <source>
        <dbReference type="ARBA" id="ARBA00023015"/>
    </source>
</evidence>
<dbReference type="GO" id="GO:0003700">
    <property type="term" value="F:DNA-binding transcription factor activity"/>
    <property type="evidence" value="ECO:0007669"/>
    <property type="project" value="InterPro"/>
</dbReference>
<accession>C5CFJ2</accession>
<sequence length="252" mass="28251">MLTDERRMAIFEYIKKNFSATTEELAEHFNVSTSTIRRDLENLASKKLIKRTHKGAVINSPHAESSFLVNYNYMREEKKLIAKKAMAFINNDEFIALSGGTTSYMLATELINSELQGLKIITNSINIATLILESKKDFVLIMAGGIPRKGSYECVGEFTLRTIRAFNIDKFFMGVNGISIEGGISFSSFDEASVAQEFMLRSKEKYVIADHTKFEVTKPARVAEIAEVDAIITDAIPEETKFSYTQLGAKII</sequence>
<proteinExistence type="predicted"/>
<dbReference type="InterPro" id="IPR036390">
    <property type="entry name" value="WH_DNA-bd_sf"/>
</dbReference>
<dbReference type="GO" id="GO:0003677">
    <property type="term" value="F:DNA binding"/>
    <property type="evidence" value="ECO:0007669"/>
    <property type="project" value="UniProtKB-KW"/>
</dbReference>
<dbReference type="InterPro" id="IPR050313">
    <property type="entry name" value="Carb_Metab_HTH_regulators"/>
</dbReference>
<keyword evidence="2" id="KW-0238">DNA-binding</keyword>
<dbReference type="PANTHER" id="PTHR30363:SF56">
    <property type="entry name" value="TRANSCRIPTIONAL REGULATOR, DEOR FAMILY"/>
    <property type="match status" value="1"/>
</dbReference>
<dbReference type="HOGENOM" id="CLU_060699_2_1_0"/>
<dbReference type="Pfam" id="PF08220">
    <property type="entry name" value="HTH_DeoR"/>
    <property type="match status" value="1"/>
</dbReference>
<feature type="domain" description="HTH deoR-type" evidence="4">
    <location>
        <begin position="3"/>
        <end position="58"/>
    </location>
</feature>
<dbReference type="InterPro" id="IPR036388">
    <property type="entry name" value="WH-like_DNA-bd_sf"/>
</dbReference>
<dbReference type="PRINTS" id="PR00037">
    <property type="entry name" value="HTHLACR"/>
</dbReference>
<dbReference type="SMART" id="SM01134">
    <property type="entry name" value="DeoRC"/>
    <property type="match status" value="1"/>
</dbReference>
<dbReference type="InterPro" id="IPR001034">
    <property type="entry name" value="DeoR_HTH"/>
</dbReference>
<keyword evidence="1" id="KW-0805">Transcription regulation</keyword>
<dbReference type="STRING" id="521045.Kole_0694"/>
<reference evidence="5 6" key="2">
    <citation type="journal article" date="2011" name="J. Bacteriol.">
        <title>Genome Sequence of Kosmotoga olearia Strain TBF 19.5.1, a Thermophilic Bacterium with a Wide Growth Temperature Range, Isolated from the Troll B Oil Platform in the North Sea.</title>
        <authorList>
            <person name="Swithers K.S."/>
            <person name="Dipippo J.L."/>
            <person name="Bruce D.C."/>
            <person name="Detter C."/>
            <person name="Tapia R."/>
            <person name="Han S."/>
            <person name="Goodwin L.A."/>
            <person name="Han J."/>
            <person name="Woyke T."/>
            <person name="Pitluck S."/>
            <person name="Pennacchio L."/>
            <person name="Nolan M."/>
            <person name="Mikhailova N."/>
            <person name="Land M.L."/>
            <person name="Nesbo C.L."/>
            <person name="Gogarten J.P."/>
            <person name="Noll K.M."/>
        </authorList>
    </citation>
    <scope>NUCLEOTIDE SEQUENCE [LARGE SCALE GENOMIC DNA]</scope>
    <source>
        <strain evidence="6">ATCC BAA-1733 / DSM 21960 / TBF 19.5.1</strain>
    </source>
</reference>
<protein>
    <submittedName>
        <fullName evidence="5">Transcriptional regulator, DeoR family</fullName>
    </submittedName>
</protein>
<dbReference type="PANTHER" id="PTHR30363">
    <property type="entry name" value="HTH-TYPE TRANSCRIPTIONAL REGULATOR SRLR-RELATED"/>
    <property type="match status" value="1"/>
</dbReference>